<gene>
    <name evidence="2" type="ORF">P8625_13670</name>
</gene>
<dbReference type="Pfam" id="PF09346">
    <property type="entry name" value="SMI1_KNR4"/>
    <property type="match status" value="1"/>
</dbReference>
<reference evidence="2 3" key="1">
    <citation type="submission" date="2023-04" db="EMBL/GenBank/DDBJ databases">
        <title>Tenacibaculum tangerinum sp. nov., isolated from sea tidal flat of South Korea.</title>
        <authorList>
            <person name="Lee S.H."/>
            <person name="Kim J.-J."/>
        </authorList>
    </citation>
    <scope>NUCLEOTIDE SEQUENCE [LARGE SCALE GENOMIC DNA]</scope>
    <source>
        <strain evidence="2 3">GRR-S3-23</strain>
    </source>
</reference>
<organism evidence="2 3">
    <name type="scientific">Tenacibaculum tangerinum</name>
    <dbReference type="NCBI Taxonomy" id="3038772"/>
    <lineage>
        <taxon>Bacteria</taxon>
        <taxon>Pseudomonadati</taxon>
        <taxon>Bacteroidota</taxon>
        <taxon>Flavobacteriia</taxon>
        <taxon>Flavobacteriales</taxon>
        <taxon>Flavobacteriaceae</taxon>
        <taxon>Tenacibaculum</taxon>
    </lineage>
</organism>
<dbReference type="EMBL" id="CP122539">
    <property type="protein sequence ID" value="WGH75106.1"/>
    <property type="molecule type" value="Genomic_DNA"/>
</dbReference>
<sequence length="117" mass="13320">MIVDFKFKADQKLTEADIIAFESRIGKTLPEDYRQHMLEWNGGGVHQLNLEHKKYPEDGDFGLENFYSIDYNVNTIESLMEFMGNALEENCILIGSTRGGGISLCHLKAIIHMVILK</sequence>
<dbReference type="InterPro" id="IPR018958">
    <property type="entry name" value="Knr4/Smi1-like_dom"/>
</dbReference>
<dbReference type="SUPFAM" id="SSF160631">
    <property type="entry name" value="SMI1/KNR4-like"/>
    <property type="match status" value="1"/>
</dbReference>
<dbReference type="Proteomes" id="UP001232001">
    <property type="component" value="Chromosome"/>
</dbReference>
<dbReference type="SMART" id="SM00860">
    <property type="entry name" value="SMI1_KNR4"/>
    <property type="match status" value="1"/>
</dbReference>
<dbReference type="RefSeq" id="WP_279650996.1">
    <property type="nucleotide sequence ID" value="NZ_CP122539.1"/>
</dbReference>
<name>A0ABY8L1X6_9FLAO</name>
<dbReference type="Gene3D" id="3.40.1580.10">
    <property type="entry name" value="SMI1/KNR4-like"/>
    <property type="match status" value="1"/>
</dbReference>
<protein>
    <submittedName>
        <fullName evidence="2">SMI1/KNR4 family protein</fullName>
    </submittedName>
</protein>
<evidence type="ECO:0000313" key="3">
    <source>
        <dbReference type="Proteomes" id="UP001232001"/>
    </source>
</evidence>
<keyword evidence="3" id="KW-1185">Reference proteome</keyword>
<proteinExistence type="predicted"/>
<accession>A0ABY8L1X6</accession>
<evidence type="ECO:0000259" key="1">
    <source>
        <dbReference type="SMART" id="SM00860"/>
    </source>
</evidence>
<feature type="domain" description="Knr4/Smi1-like" evidence="1">
    <location>
        <begin position="12"/>
        <end position="116"/>
    </location>
</feature>
<dbReference type="InterPro" id="IPR037883">
    <property type="entry name" value="Knr4/Smi1-like_sf"/>
</dbReference>
<evidence type="ECO:0000313" key="2">
    <source>
        <dbReference type="EMBL" id="WGH75106.1"/>
    </source>
</evidence>